<dbReference type="Pfam" id="PF13041">
    <property type="entry name" value="PPR_2"/>
    <property type="match status" value="2"/>
</dbReference>
<accession>A0A4S4ERL7</accession>
<evidence type="ECO:0000313" key="4">
    <source>
        <dbReference type="EMBL" id="THG19082.1"/>
    </source>
</evidence>
<comment type="similarity">
    <text evidence="1">Belongs to the PPR family. P subfamily.</text>
</comment>
<feature type="repeat" description="PPR" evidence="3">
    <location>
        <begin position="537"/>
        <end position="571"/>
    </location>
</feature>
<evidence type="ECO:0000256" key="1">
    <source>
        <dbReference type="ARBA" id="ARBA00007626"/>
    </source>
</evidence>
<name>A0A4S4ERL7_CAMSN</name>
<dbReference type="Proteomes" id="UP000306102">
    <property type="component" value="Unassembled WGS sequence"/>
</dbReference>
<dbReference type="AlphaFoldDB" id="A0A4S4ERL7"/>
<feature type="repeat" description="PPR" evidence="3">
    <location>
        <begin position="401"/>
        <end position="435"/>
    </location>
</feature>
<feature type="repeat" description="PPR" evidence="3">
    <location>
        <begin position="331"/>
        <end position="365"/>
    </location>
</feature>
<dbReference type="InterPro" id="IPR011990">
    <property type="entry name" value="TPR-like_helical_dom_sf"/>
</dbReference>
<evidence type="ECO:0000256" key="3">
    <source>
        <dbReference type="PROSITE-ProRule" id="PRU00708"/>
    </source>
</evidence>
<protein>
    <recommendedName>
        <fullName evidence="6">Pentacotripeptide-repeat region of PRORP domain-containing protein</fullName>
    </recommendedName>
</protein>
<feature type="repeat" description="PPR" evidence="3">
    <location>
        <begin position="189"/>
        <end position="219"/>
    </location>
</feature>
<dbReference type="Pfam" id="PF01535">
    <property type="entry name" value="PPR"/>
    <property type="match status" value="3"/>
</dbReference>
<dbReference type="GO" id="GO:0003729">
    <property type="term" value="F:mRNA binding"/>
    <property type="evidence" value="ECO:0007669"/>
    <property type="project" value="TreeGrafter"/>
</dbReference>
<evidence type="ECO:0000313" key="5">
    <source>
        <dbReference type="Proteomes" id="UP000306102"/>
    </source>
</evidence>
<keyword evidence="5" id="KW-1185">Reference proteome</keyword>
<dbReference type="Gene3D" id="1.25.40.10">
    <property type="entry name" value="Tetratricopeptide repeat domain"/>
    <property type="match status" value="4"/>
</dbReference>
<feature type="repeat" description="PPR" evidence="3">
    <location>
        <begin position="472"/>
        <end position="506"/>
    </location>
</feature>
<dbReference type="PANTHER" id="PTHR47934:SF6">
    <property type="entry name" value="MITOCHONDRIAL GROUP I INTRON SPLICING FACTOR CCM1-RELATED"/>
    <property type="match status" value="1"/>
</dbReference>
<dbReference type="Pfam" id="PF13812">
    <property type="entry name" value="PPR_3"/>
    <property type="match status" value="1"/>
</dbReference>
<dbReference type="NCBIfam" id="TIGR00756">
    <property type="entry name" value="PPR"/>
    <property type="match status" value="5"/>
</dbReference>
<dbReference type="PROSITE" id="PS51375">
    <property type="entry name" value="PPR"/>
    <property type="match status" value="8"/>
</dbReference>
<reference evidence="4 5" key="1">
    <citation type="journal article" date="2018" name="Proc. Natl. Acad. Sci. U.S.A.">
        <title>Draft genome sequence of Camellia sinensis var. sinensis provides insights into the evolution of the tea genome and tea quality.</title>
        <authorList>
            <person name="Wei C."/>
            <person name="Yang H."/>
            <person name="Wang S."/>
            <person name="Zhao J."/>
            <person name="Liu C."/>
            <person name="Gao L."/>
            <person name="Xia E."/>
            <person name="Lu Y."/>
            <person name="Tai Y."/>
            <person name="She G."/>
            <person name="Sun J."/>
            <person name="Cao H."/>
            <person name="Tong W."/>
            <person name="Gao Q."/>
            <person name="Li Y."/>
            <person name="Deng W."/>
            <person name="Jiang X."/>
            <person name="Wang W."/>
            <person name="Chen Q."/>
            <person name="Zhang S."/>
            <person name="Li H."/>
            <person name="Wu J."/>
            <person name="Wang P."/>
            <person name="Li P."/>
            <person name="Shi C."/>
            <person name="Zheng F."/>
            <person name="Jian J."/>
            <person name="Huang B."/>
            <person name="Shan D."/>
            <person name="Shi M."/>
            <person name="Fang C."/>
            <person name="Yue Y."/>
            <person name="Li F."/>
            <person name="Li D."/>
            <person name="Wei S."/>
            <person name="Han B."/>
            <person name="Jiang C."/>
            <person name="Yin Y."/>
            <person name="Xia T."/>
            <person name="Zhang Z."/>
            <person name="Bennetzen J.L."/>
            <person name="Zhao S."/>
            <person name="Wan X."/>
        </authorList>
    </citation>
    <scope>NUCLEOTIDE SEQUENCE [LARGE SCALE GENOMIC DNA]</scope>
    <source>
        <strain evidence="5">cv. Shuchazao</strain>
        <tissue evidence="4">Leaf</tissue>
    </source>
</reference>
<dbReference type="PANTHER" id="PTHR47934">
    <property type="entry name" value="PENTATRICOPEPTIDE REPEAT-CONTAINING PROTEIN PET309, MITOCHONDRIAL"/>
    <property type="match status" value="1"/>
</dbReference>
<keyword evidence="2" id="KW-0677">Repeat</keyword>
<feature type="repeat" description="PPR" evidence="3">
    <location>
        <begin position="261"/>
        <end position="295"/>
    </location>
</feature>
<evidence type="ECO:0008006" key="6">
    <source>
        <dbReference type="Google" id="ProtNLM"/>
    </source>
</evidence>
<dbReference type="STRING" id="542762.A0A4S4ERL7"/>
<dbReference type="InterPro" id="IPR051114">
    <property type="entry name" value="Mito_RNA_Proc_CCM1"/>
</dbReference>
<dbReference type="GO" id="GO:0005739">
    <property type="term" value="C:mitochondrion"/>
    <property type="evidence" value="ECO:0007669"/>
    <property type="project" value="TreeGrafter"/>
</dbReference>
<organism evidence="4 5">
    <name type="scientific">Camellia sinensis var. sinensis</name>
    <name type="common">China tea</name>
    <dbReference type="NCBI Taxonomy" id="542762"/>
    <lineage>
        <taxon>Eukaryota</taxon>
        <taxon>Viridiplantae</taxon>
        <taxon>Streptophyta</taxon>
        <taxon>Embryophyta</taxon>
        <taxon>Tracheophyta</taxon>
        <taxon>Spermatophyta</taxon>
        <taxon>Magnoliopsida</taxon>
        <taxon>eudicotyledons</taxon>
        <taxon>Gunneridae</taxon>
        <taxon>Pentapetalae</taxon>
        <taxon>asterids</taxon>
        <taxon>Ericales</taxon>
        <taxon>Theaceae</taxon>
        <taxon>Camellia</taxon>
    </lineage>
</organism>
<sequence>MIVILMNSLQITIKSSGYSWKHHSCRSGSQDYRTHYPHVPSCAYFGSDIKSNTRCAGNYGLNMLSTGSDNSFIVPRKVVSVEFGSVCEENDELVRKEKEDIDVNQAGQKSPPLGNLSIQLDSGFETSGLNQSSTISKGLVTRNENRVYFLEERNEEILSERILRLSRSNKIRSAMELYRSMEYSGIQPTSHACNSLISCLLRNGMLDDALIIFRFMETSENITGHTYSLVLKAIANAQGVDAALNMFEEFEREGNVKKGFDAVVYNTMISICGKVNNWVWALRIWRSMNNNGVIGTSVTYRLLVCIFARCAQYELAIDAYQEVVQNRLNPGDDAMQAIIGACSKEGNWELALNVFESMLKRGLKPNLITCNALINSLGKDGKVKLAFSVYSLMKSLGHEPDAYTWNALIGALYRANQHFDALQLFESIKNEQSSLLNLHLYNTCLMSCQRLGFWDKALQLLWQMEASGLPVSTASYNLAIGACEVARKPKIALQVYEHMVHQKCAPDTFTLLSLLRSCIWGSLWDEVEEMLNLVTPDASLYNAAIQGMCLRGKIGSATKLYTKMQKRGIKPDGKTRAMMLQSLPKDSVRLRKRWSSSQ</sequence>
<dbReference type="GO" id="GO:0007005">
    <property type="term" value="P:mitochondrion organization"/>
    <property type="evidence" value="ECO:0007669"/>
    <property type="project" value="TreeGrafter"/>
</dbReference>
<proteinExistence type="inferred from homology"/>
<feature type="repeat" description="PPR" evidence="3">
    <location>
        <begin position="366"/>
        <end position="400"/>
    </location>
</feature>
<feature type="repeat" description="PPR" evidence="3">
    <location>
        <begin position="437"/>
        <end position="471"/>
    </location>
</feature>
<evidence type="ECO:0000256" key="2">
    <source>
        <dbReference type="ARBA" id="ARBA00022737"/>
    </source>
</evidence>
<dbReference type="SUPFAM" id="SSF81901">
    <property type="entry name" value="HCP-like"/>
    <property type="match status" value="1"/>
</dbReference>
<comment type="caution">
    <text evidence="4">The sequence shown here is derived from an EMBL/GenBank/DDBJ whole genome shotgun (WGS) entry which is preliminary data.</text>
</comment>
<gene>
    <name evidence="4" type="ORF">TEA_027648</name>
</gene>
<dbReference type="InterPro" id="IPR002885">
    <property type="entry name" value="PPR_rpt"/>
</dbReference>
<dbReference type="GO" id="GO:0006396">
    <property type="term" value="P:RNA processing"/>
    <property type="evidence" value="ECO:0007669"/>
    <property type="project" value="TreeGrafter"/>
</dbReference>
<dbReference type="EMBL" id="SDRB02002629">
    <property type="protein sequence ID" value="THG19082.1"/>
    <property type="molecule type" value="Genomic_DNA"/>
</dbReference>